<feature type="transmembrane region" description="Helical" evidence="1">
    <location>
        <begin position="7"/>
        <end position="25"/>
    </location>
</feature>
<sequence length="526" mass="58152">MKLNKETRVGIFTVIVLLILAYFSIRVGKVYIFKPPTYTISAYFKSANGIGIGTEVTMAGIKIGRVEKIELENGMARVYMAIDSQYKVYPQYVASIRSMSLLGESYISISPVGTPAAQAKELLNGEIVKSEVSPQSMSALIMKFAKTADDLEKVSRSLRNSVGTKTGEKHIKEILYNIAMLSKNLNRLVYINQENVNTIMSNFASISKHINGLTVKNDAAITRTIHNFDSISYNLKKELPAITENIRGLSTNLNHIVAKNKNNINESLKNINSDTKKLQLSLDEIYGISSKINKGQGTIGKLVNRNSVYNNLNGSLKGINNLVGGYSQFQIKMNMNSQYLARSKSSITQVNVKLQPSPGHYYELGVASVPMGYGNTFGETQTTTYTTNSPPSGQFYPSSITTNTTQYTYSNSIKFNALIAKNFYNFTLLAGLLYSTGGVGINYYIPGTNKNVKLYTRAFGFNSNNGNVSEYVDAGIAYTFYRHLFLDAGYDDIFSNHNRSVYIGGGVKFTDKDLKYLIVGGKMPMP</sequence>
<dbReference type="AlphaFoldDB" id="A0A519B9M7"/>
<dbReference type="PANTHER" id="PTHR33371">
    <property type="entry name" value="INTERMEMBRANE PHOSPHOLIPID TRANSPORT SYSTEM BINDING PROTEIN MLAD-RELATED"/>
    <property type="match status" value="1"/>
</dbReference>
<evidence type="ECO:0000313" key="4">
    <source>
        <dbReference type="Proteomes" id="UP000320813"/>
    </source>
</evidence>
<keyword evidence="1" id="KW-0812">Transmembrane</keyword>
<keyword evidence="1" id="KW-1133">Transmembrane helix</keyword>
<proteinExistence type="predicted"/>
<accession>A0A519B9M7</accession>
<reference evidence="3 4" key="1">
    <citation type="submission" date="2019-01" db="EMBL/GenBank/DDBJ databases">
        <title>Insights into ecological role of a new deltaproteobacterial order Candidatus Sinidesulfobacterales (Sva0485) by metagenomics and metatranscriptomics.</title>
        <authorList>
            <person name="Tan S."/>
            <person name="Liu J."/>
            <person name="Fang Y."/>
            <person name="Hedlund B.P."/>
            <person name="Lian Z.H."/>
            <person name="Huang L.Y."/>
            <person name="Li J.T."/>
            <person name="Huang L.N."/>
            <person name="Li W.J."/>
            <person name="Jiang H.C."/>
            <person name="Dong H.L."/>
            <person name="Shu W.S."/>
        </authorList>
    </citation>
    <scope>NUCLEOTIDE SEQUENCE [LARGE SCALE GENOMIC DNA]</scope>
    <source>
        <strain evidence="3">AP3</strain>
    </source>
</reference>
<dbReference type="InterPro" id="IPR003399">
    <property type="entry name" value="Mce/MlaD"/>
</dbReference>
<dbReference type="EMBL" id="SGBD01000005">
    <property type="protein sequence ID" value="RZD13908.1"/>
    <property type="molecule type" value="Genomic_DNA"/>
</dbReference>
<evidence type="ECO:0000259" key="2">
    <source>
        <dbReference type="Pfam" id="PF02470"/>
    </source>
</evidence>
<dbReference type="Pfam" id="PF02470">
    <property type="entry name" value="MlaD"/>
    <property type="match status" value="1"/>
</dbReference>
<evidence type="ECO:0000256" key="1">
    <source>
        <dbReference type="SAM" id="Phobius"/>
    </source>
</evidence>
<organism evidence="3 4">
    <name type="scientific">Candidatus Acidulodesulfobacterium ferriphilum</name>
    <dbReference type="NCBI Taxonomy" id="2597223"/>
    <lineage>
        <taxon>Bacteria</taxon>
        <taxon>Deltaproteobacteria</taxon>
        <taxon>Candidatus Acidulodesulfobacterales</taxon>
        <taxon>Candidatus Acidulodesulfobacterium</taxon>
    </lineage>
</organism>
<gene>
    <name evidence="3" type="ORF">EVJ47_08230</name>
</gene>
<feature type="transmembrane region" description="Helical" evidence="1">
    <location>
        <begin position="423"/>
        <end position="445"/>
    </location>
</feature>
<dbReference type="Proteomes" id="UP000320813">
    <property type="component" value="Unassembled WGS sequence"/>
</dbReference>
<dbReference type="PANTHER" id="PTHR33371:SF4">
    <property type="entry name" value="INTERMEMBRANE PHOSPHOLIPID TRANSPORT SYSTEM BINDING PROTEIN MLAD"/>
    <property type="match status" value="1"/>
</dbReference>
<protein>
    <submittedName>
        <fullName evidence="3">MCE family protein</fullName>
    </submittedName>
</protein>
<dbReference type="InterPro" id="IPR052336">
    <property type="entry name" value="MlaD_Phospholipid_Transporter"/>
</dbReference>
<feature type="domain" description="Mce/MlaD" evidence="2">
    <location>
        <begin position="36"/>
        <end position="111"/>
    </location>
</feature>
<comment type="caution">
    <text evidence="3">The sequence shown here is derived from an EMBL/GenBank/DDBJ whole genome shotgun (WGS) entry which is preliminary data.</text>
</comment>
<keyword evidence="1" id="KW-0472">Membrane</keyword>
<name>A0A519B9M7_9DELT</name>
<evidence type="ECO:0000313" key="3">
    <source>
        <dbReference type="EMBL" id="RZD13908.1"/>
    </source>
</evidence>